<dbReference type="GeneID" id="114248833"/>
<dbReference type="AlphaFoldDB" id="A0A6J2KAU4"/>
<gene>
    <name evidence="2" type="primary">LOC114248833</name>
</gene>
<reference evidence="2" key="1">
    <citation type="submission" date="2025-08" db="UniProtKB">
        <authorList>
            <consortium name="RefSeq"/>
        </authorList>
    </citation>
    <scope>IDENTIFICATION</scope>
    <source>
        <tissue evidence="2">Silk gland</tissue>
    </source>
</reference>
<evidence type="ECO:0000313" key="2">
    <source>
        <dbReference type="RefSeq" id="XP_028038047.1"/>
    </source>
</evidence>
<protein>
    <submittedName>
        <fullName evidence="2">Uncharacterized protein LOC114248833</fullName>
    </submittedName>
</protein>
<evidence type="ECO:0000313" key="1">
    <source>
        <dbReference type="Proteomes" id="UP000504629"/>
    </source>
</evidence>
<organism evidence="1 2">
    <name type="scientific">Bombyx mandarina</name>
    <name type="common">Wild silk moth</name>
    <name type="synonym">Wild silkworm</name>
    <dbReference type="NCBI Taxonomy" id="7092"/>
    <lineage>
        <taxon>Eukaryota</taxon>
        <taxon>Metazoa</taxon>
        <taxon>Ecdysozoa</taxon>
        <taxon>Arthropoda</taxon>
        <taxon>Hexapoda</taxon>
        <taxon>Insecta</taxon>
        <taxon>Pterygota</taxon>
        <taxon>Neoptera</taxon>
        <taxon>Endopterygota</taxon>
        <taxon>Lepidoptera</taxon>
        <taxon>Glossata</taxon>
        <taxon>Ditrysia</taxon>
        <taxon>Bombycoidea</taxon>
        <taxon>Bombycidae</taxon>
        <taxon>Bombycinae</taxon>
        <taxon>Bombyx</taxon>
    </lineage>
</organism>
<accession>A0A6J2KAU4</accession>
<proteinExistence type="predicted"/>
<keyword evidence="1" id="KW-1185">Reference proteome</keyword>
<dbReference type="RefSeq" id="XP_028038047.1">
    <property type="nucleotide sequence ID" value="XM_028182246.1"/>
</dbReference>
<dbReference type="KEGG" id="bman:114248833"/>
<sequence>MMEEECWTTDSSIFKQMPQEIPRITRSIERRRFYSRRFRNMRPNRDNPSGIGPEWVMELERCRVESEEKLADAALIMAEAARTQALAASTQADLIRKLVELLGRSLGMTREQRTTE</sequence>
<dbReference type="Proteomes" id="UP000504629">
    <property type="component" value="Unplaced"/>
</dbReference>
<name>A0A6J2KAU4_BOMMA</name>